<evidence type="ECO:0000256" key="2">
    <source>
        <dbReference type="SAM" id="Phobius"/>
    </source>
</evidence>
<feature type="transmembrane region" description="Helical" evidence="2">
    <location>
        <begin position="312"/>
        <end position="333"/>
    </location>
</feature>
<sequence>MPNTSTTTCNPQDGNYRYVAERRQYGGLLLMTGFCAVIQPLARITTAVGPNGPLVTDVGDVAFWQFVGACCVLAIGLCSMLVGFIELLMDRSGEVTQHTLLIGLTQTAWILYIADMTAVGLTMVQDPPQFFLPFPNDTTETSLANQQKLNESTEVIFIGSCGIAGIFSYGFAFIGSIAFMQFALYTFRQGRPHHRDADYFRGRLGVYSSLLFIAGLCQILLGSFATELNLQNGRIQGGLIRVAMFVVHFPYITIVVGVLQFLNGFWGFCRAFYIGVGGRDDNWFQYSMAFLWIVVITFQDVVQISYLPEGMLAPTAPTLAAMSFGIIFMPAYLDYKMRNTPVRMDDNYYFGQVVPSPKDDEKPMLVRAIPNTFGGGSGPMRKVYVMEKPGYYQDDLEDDYFYNADDDDHVVDVVEPGYIPNSPAAHEEVTPAAPEEAPPIEEKTADEPINNAMDDEEAPTNNPNY</sequence>
<dbReference type="AlphaFoldDB" id="A0A9N8E4H8"/>
<reference evidence="3" key="1">
    <citation type="submission" date="2020-06" db="EMBL/GenBank/DDBJ databases">
        <authorList>
            <consortium name="Plant Systems Biology data submission"/>
        </authorList>
    </citation>
    <scope>NUCLEOTIDE SEQUENCE</scope>
    <source>
        <strain evidence="3">D6</strain>
    </source>
</reference>
<organism evidence="3 4">
    <name type="scientific">Seminavis robusta</name>
    <dbReference type="NCBI Taxonomy" id="568900"/>
    <lineage>
        <taxon>Eukaryota</taxon>
        <taxon>Sar</taxon>
        <taxon>Stramenopiles</taxon>
        <taxon>Ochrophyta</taxon>
        <taxon>Bacillariophyta</taxon>
        <taxon>Bacillariophyceae</taxon>
        <taxon>Bacillariophycidae</taxon>
        <taxon>Naviculales</taxon>
        <taxon>Naviculaceae</taxon>
        <taxon>Seminavis</taxon>
    </lineage>
</organism>
<protein>
    <submittedName>
        <fullName evidence="3">Uncharacterized protein</fullName>
    </submittedName>
</protein>
<dbReference type="EMBL" id="CAICTM010000640">
    <property type="protein sequence ID" value="CAB9514248.1"/>
    <property type="molecule type" value="Genomic_DNA"/>
</dbReference>
<keyword evidence="4" id="KW-1185">Reference proteome</keyword>
<dbReference type="Proteomes" id="UP001153069">
    <property type="component" value="Unassembled WGS sequence"/>
</dbReference>
<feature type="transmembrane region" description="Helical" evidence="2">
    <location>
        <begin position="100"/>
        <end position="124"/>
    </location>
</feature>
<evidence type="ECO:0000313" key="4">
    <source>
        <dbReference type="Proteomes" id="UP001153069"/>
    </source>
</evidence>
<feature type="transmembrane region" description="Helical" evidence="2">
    <location>
        <begin position="238"/>
        <end position="262"/>
    </location>
</feature>
<evidence type="ECO:0000313" key="3">
    <source>
        <dbReference type="EMBL" id="CAB9514248.1"/>
    </source>
</evidence>
<accession>A0A9N8E4H8</accession>
<comment type="caution">
    <text evidence="3">The sequence shown here is derived from an EMBL/GenBank/DDBJ whole genome shotgun (WGS) entry which is preliminary data.</text>
</comment>
<dbReference type="OrthoDB" id="42025at2759"/>
<feature type="transmembrane region" description="Helical" evidence="2">
    <location>
        <begin position="283"/>
        <end position="306"/>
    </location>
</feature>
<keyword evidence="2" id="KW-0472">Membrane</keyword>
<feature type="transmembrane region" description="Helical" evidence="2">
    <location>
        <begin position="62"/>
        <end position="88"/>
    </location>
</feature>
<feature type="transmembrane region" description="Helical" evidence="2">
    <location>
        <begin position="204"/>
        <end position="226"/>
    </location>
</feature>
<feature type="transmembrane region" description="Helical" evidence="2">
    <location>
        <begin position="155"/>
        <end position="184"/>
    </location>
</feature>
<name>A0A9N8E4H8_9STRA</name>
<keyword evidence="2" id="KW-1133">Transmembrane helix</keyword>
<gene>
    <name evidence="3" type="ORF">SEMRO_641_G180070.1</name>
</gene>
<proteinExistence type="predicted"/>
<keyword evidence="2" id="KW-0812">Transmembrane</keyword>
<feature type="transmembrane region" description="Helical" evidence="2">
    <location>
        <begin position="25"/>
        <end position="42"/>
    </location>
</feature>
<evidence type="ECO:0000256" key="1">
    <source>
        <dbReference type="SAM" id="MobiDB-lite"/>
    </source>
</evidence>
<feature type="region of interest" description="Disordered" evidence="1">
    <location>
        <begin position="421"/>
        <end position="465"/>
    </location>
</feature>